<name>A0A7I9XZQ5_9MYCO</name>
<comment type="caution">
    <text evidence="2">The sequence shown here is derived from an EMBL/GenBank/DDBJ whole genome shotgun (WGS) entry which is preliminary data.</text>
</comment>
<gene>
    <name evidence="2" type="ORF">MBOT_25580</name>
</gene>
<reference evidence="2 3" key="1">
    <citation type="journal article" date="2019" name="Emerg. Microbes Infect.">
        <title>Comprehensive subspecies identification of 175 nontuberculous mycobacteria species based on 7547 genomic profiles.</title>
        <authorList>
            <person name="Matsumoto Y."/>
            <person name="Kinjo T."/>
            <person name="Motooka D."/>
            <person name="Nabeya D."/>
            <person name="Jung N."/>
            <person name="Uechi K."/>
            <person name="Horii T."/>
            <person name="Iida T."/>
            <person name="Fujita J."/>
            <person name="Nakamura S."/>
        </authorList>
    </citation>
    <scope>NUCLEOTIDE SEQUENCE [LARGE SCALE GENOMIC DNA]</scope>
    <source>
        <strain evidence="2 3">JCM 17322</strain>
    </source>
</reference>
<proteinExistence type="predicted"/>
<evidence type="ECO:0000313" key="3">
    <source>
        <dbReference type="Proteomes" id="UP000465361"/>
    </source>
</evidence>
<feature type="compositionally biased region" description="Basic and acidic residues" evidence="1">
    <location>
        <begin position="1"/>
        <end position="10"/>
    </location>
</feature>
<feature type="region of interest" description="Disordered" evidence="1">
    <location>
        <begin position="1"/>
        <end position="24"/>
    </location>
</feature>
<evidence type="ECO:0000256" key="1">
    <source>
        <dbReference type="SAM" id="MobiDB-lite"/>
    </source>
</evidence>
<dbReference type="AlphaFoldDB" id="A0A7I9XZQ5"/>
<accession>A0A7I9XZQ5</accession>
<organism evidence="2 3">
    <name type="scientific">Mycobacterium botniense</name>
    <dbReference type="NCBI Taxonomy" id="84962"/>
    <lineage>
        <taxon>Bacteria</taxon>
        <taxon>Bacillati</taxon>
        <taxon>Actinomycetota</taxon>
        <taxon>Actinomycetes</taxon>
        <taxon>Mycobacteriales</taxon>
        <taxon>Mycobacteriaceae</taxon>
        <taxon>Mycobacterium</taxon>
    </lineage>
</organism>
<dbReference type="EMBL" id="BLKW01000004">
    <property type="protein sequence ID" value="GFG75193.1"/>
    <property type="molecule type" value="Genomic_DNA"/>
</dbReference>
<sequence>MISIHPHEAALQHAKARQRDPAWQADYRSYRPEVARKISHLTRPIPGAGEKPAAADTNAS</sequence>
<evidence type="ECO:0000313" key="2">
    <source>
        <dbReference type="EMBL" id="GFG75193.1"/>
    </source>
</evidence>
<dbReference type="Proteomes" id="UP000465361">
    <property type="component" value="Unassembled WGS sequence"/>
</dbReference>
<protein>
    <submittedName>
        <fullName evidence="2">Uncharacterized protein</fullName>
    </submittedName>
</protein>
<keyword evidence="3" id="KW-1185">Reference proteome</keyword>
<feature type="region of interest" description="Disordered" evidence="1">
    <location>
        <begin position="40"/>
        <end position="60"/>
    </location>
</feature>